<protein>
    <recommendedName>
        <fullName evidence="2">Thioredoxin domain-containing protein</fullName>
    </recommendedName>
</protein>
<gene>
    <name evidence="3" type="ORF">CAUS1442_LOCUS5153</name>
</gene>
<name>A0A7R9WSM2_9STRA</name>
<dbReference type="Gene3D" id="3.40.30.10">
    <property type="entry name" value="Glutaredoxin"/>
    <property type="match status" value="1"/>
</dbReference>
<dbReference type="Pfam" id="PF13905">
    <property type="entry name" value="Thioredoxin_8"/>
    <property type="match status" value="1"/>
</dbReference>
<dbReference type="PANTHER" id="PTHR46472:SF1">
    <property type="entry name" value="NUCLEOREDOXIN"/>
    <property type="match status" value="1"/>
</dbReference>
<reference evidence="3" key="1">
    <citation type="submission" date="2021-01" db="EMBL/GenBank/DDBJ databases">
        <authorList>
            <person name="Corre E."/>
            <person name="Pelletier E."/>
            <person name="Niang G."/>
            <person name="Scheremetjew M."/>
            <person name="Finn R."/>
            <person name="Kale V."/>
            <person name="Holt S."/>
            <person name="Cochrane G."/>
            <person name="Meng A."/>
            <person name="Brown T."/>
            <person name="Cohen L."/>
        </authorList>
    </citation>
    <scope>NUCLEOTIDE SEQUENCE</scope>
    <source>
        <strain evidence="3">CCMP3328</strain>
    </source>
</reference>
<dbReference type="AlphaFoldDB" id="A0A7R9WSM2"/>
<feature type="region of interest" description="Disordered" evidence="1">
    <location>
        <begin position="256"/>
        <end position="280"/>
    </location>
</feature>
<dbReference type="InterPro" id="IPR013766">
    <property type="entry name" value="Thioredoxin_domain"/>
</dbReference>
<dbReference type="GO" id="GO:0005634">
    <property type="term" value="C:nucleus"/>
    <property type="evidence" value="ECO:0007669"/>
    <property type="project" value="TreeGrafter"/>
</dbReference>
<evidence type="ECO:0000313" key="3">
    <source>
        <dbReference type="EMBL" id="CAD8333052.1"/>
    </source>
</evidence>
<dbReference type="GO" id="GO:0031397">
    <property type="term" value="P:negative regulation of protein ubiquitination"/>
    <property type="evidence" value="ECO:0007669"/>
    <property type="project" value="TreeGrafter"/>
</dbReference>
<dbReference type="InterPro" id="IPR036249">
    <property type="entry name" value="Thioredoxin-like_sf"/>
</dbReference>
<dbReference type="InterPro" id="IPR012336">
    <property type="entry name" value="Thioredoxin-like_fold"/>
</dbReference>
<feature type="domain" description="Thioredoxin" evidence="2">
    <location>
        <begin position="28"/>
        <end position="197"/>
    </location>
</feature>
<proteinExistence type="predicted"/>
<accession>A0A7R9WSM2</accession>
<dbReference type="GO" id="GO:0030178">
    <property type="term" value="P:negative regulation of Wnt signaling pathway"/>
    <property type="evidence" value="ECO:0007669"/>
    <property type="project" value="TreeGrafter"/>
</dbReference>
<dbReference type="SUPFAM" id="SSF52833">
    <property type="entry name" value="Thioredoxin-like"/>
    <property type="match status" value="1"/>
</dbReference>
<feature type="compositionally biased region" description="Basic residues" evidence="1">
    <location>
        <begin position="1"/>
        <end position="18"/>
    </location>
</feature>
<evidence type="ECO:0000259" key="2">
    <source>
        <dbReference type="PROSITE" id="PS51352"/>
    </source>
</evidence>
<evidence type="ECO:0000256" key="1">
    <source>
        <dbReference type="SAM" id="MobiDB-lite"/>
    </source>
</evidence>
<dbReference type="GO" id="GO:0004791">
    <property type="term" value="F:thioredoxin-disulfide reductase (NADPH) activity"/>
    <property type="evidence" value="ECO:0007669"/>
    <property type="project" value="TreeGrafter"/>
</dbReference>
<dbReference type="PROSITE" id="PS51352">
    <property type="entry name" value="THIOREDOXIN_2"/>
    <property type="match status" value="1"/>
</dbReference>
<dbReference type="EMBL" id="HBEF01008192">
    <property type="protein sequence ID" value="CAD8333052.1"/>
    <property type="molecule type" value="Transcribed_RNA"/>
</dbReference>
<feature type="region of interest" description="Disordered" evidence="1">
    <location>
        <begin position="1"/>
        <end position="27"/>
    </location>
</feature>
<dbReference type="PANTHER" id="PTHR46472">
    <property type="entry name" value="NUCLEOREDOXIN"/>
    <property type="match status" value="1"/>
</dbReference>
<sequence length="280" mass="30906">MLHRGRALRNKLQKKKRATEREKRYESRMAGEAAAAAAAADDNRTPMEVILGPKLLTKAGKPEQDTAKLFKDKEILCLYFSASWCPPCKAFSPILGDFYNAIAKQGKLEIVFVSSDRTIPEFEGYYKKMPYLAIPSTPGSAQIKNSLAQQLNIQGIPMLIVLDAKTGDFITATAREDVTKVGRDKEKGLALIAKWKEMEAVPLAEANLGGGGPSGLSAILNFFLKNPMSIFGLLYLFKTGSRYYRETILPSFSSGLPDSNPVEVPMPEQNQQAEDMDSEF</sequence>
<organism evidence="3">
    <name type="scientific">Craspedostauros australis</name>
    <dbReference type="NCBI Taxonomy" id="1486917"/>
    <lineage>
        <taxon>Eukaryota</taxon>
        <taxon>Sar</taxon>
        <taxon>Stramenopiles</taxon>
        <taxon>Ochrophyta</taxon>
        <taxon>Bacillariophyta</taxon>
        <taxon>Bacillariophyceae</taxon>
        <taxon>Bacillariophycidae</taxon>
        <taxon>Naviculales</taxon>
        <taxon>Naviculaceae</taxon>
        <taxon>Craspedostauros</taxon>
    </lineage>
</organism>